<sequence>MSLKKFLLSSSFVFFIILNDVVECHRLITNPYPVQEYDSIVVSSDPIRITERKQENEEEGGGGGGGKNKYKKYNNEKANKRSFNDCPKNDFKCLYGSSSDDGEEEIKGQENGNYYYYNDDWKNNRDQVSYSQITESTTNLNDNNNDDKKKINSGKSYWDGHRHHHNNHGNGHNTYDDDRNRWVTLDPVPWSTSKISKWKPNVEINETPSPWLDNNHNNQQQQHPVQQFWVSGSNLKLQKPHTQWGIGSNNDIITDNRPSSFPNDNNNYSYEPHNQNEFKEPYRRRYQVSSESTNTNTHHHHHPSTYPSSGNGEWVLLSTKKGYSHPRKSNERVLWSRNIKPIDISRYHEENLTDKKYMLINKQTFGGSGKNKTVTNNGVGMIPLQIIQRNPIKKGGGEPTKTTTKKIKLEVLPSLESTTLSYGGHVEVDTKPVYDRLQDDKIKKLQNVKKNKIRKYKLVPKNMVTGKGVAQRSALTIAAVGAGMIPATMALLLPMALSRNKRSNRFQEEINRQIFTPNASPNKMKK</sequence>
<dbReference type="KEGG" id="phu:Phum_PHUM603270"/>
<name>E0W3D1_PEDHC</name>
<keyword evidence="2" id="KW-0812">Transmembrane</keyword>
<gene>
    <name evidence="5" type="primary">8237016</name>
    <name evidence="4" type="ORF">Phum_PHUM603270</name>
</gene>
<keyword evidence="2" id="KW-0472">Membrane</keyword>
<protein>
    <submittedName>
        <fullName evidence="4 5">Asparagine-rich protein, putative</fullName>
    </submittedName>
</protein>
<feature type="signal peptide" evidence="3">
    <location>
        <begin position="1"/>
        <end position="24"/>
    </location>
</feature>
<feature type="transmembrane region" description="Helical" evidence="2">
    <location>
        <begin position="474"/>
        <end position="497"/>
    </location>
</feature>
<dbReference type="Proteomes" id="UP000009046">
    <property type="component" value="Unassembled WGS sequence"/>
</dbReference>
<dbReference type="EnsemblMetazoa" id="PHUM603270-RA">
    <property type="protein sequence ID" value="PHUM603270-PA"/>
    <property type="gene ID" value="PHUM603270"/>
</dbReference>
<feature type="chain" id="PRO_5011412944" evidence="3">
    <location>
        <begin position="25"/>
        <end position="526"/>
    </location>
</feature>
<evidence type="ECO:0000256" key="1">
    <source>
        <dbReference type="SAM" id="MobiDB-lite"/>
    </source>
</evidence>
<evidence type="ECO:0000313" key="4">
    <source>
        <dbReference type="EMBL" id="EEB20137.1"/>
    </source>
</evidence>
<reference evidence="5" key="3">
    <citation type="submission" date="2021-02" db="UniProtKB">
        <authorList>
            <consortium name="EnsemblMetazoa"/>
        </authorList>
    </citation>
    <scope>IDENTIFICATION</scope>
    <source>
        <strain evidence="5">USDA</strain>
    </source>
</reference>
<keyword evidence="3" id="KW-0732">Signal</keyword>
<dbReference type="AlphaFoldDB" id="E0W3D1"/>
<feature type="region of interest" description="Disordered" evidence="1">
    <location>
        <begin position="286"/>
        <end position="311"/>
    </location>
</feature>
<keyword evidence="6" id="KW-1185">Reference proteome</keyword>
<dbReference type="VEuPathDB" id="VectorBase:PHUM603270"/>
<feature type="region of interest" description="Disordered" evidence="1">
    <location>
        <begin position="51"/>
        <end position="72"/>
    </location>
</feature>
<reference evidence="4" key="1">
    <citation type="submission" date="2007-04" db="EMBL/GenBank/DDBJ databases">
        <title>Annotation of Pediculus humanus corporis strain USDA.</title>
        <authorList>
            <person name="Kirkness E."/>
            <person name="Hannick L."/>
            <person name="Hass B."/>
            <person name="Bruggner R."/>
            <person name="Lawson D."/>
            <person name="Bidwell S."/>
            <person name="Joardar V."/>
            <person name="Caler E."/>
            <person name="Walenz B."/>
            <person name="Inman J."/>
            <person name="Schobel S."/>
            <person name="Galinsky K."/>
            <person name="Amedeo P."/>
            <person name="Strausberg R."/>
        </authorList>
    </citation>
    <scope>NUCLEOTIDE SEQUENCE</scope>
    <source>
        <strain evidence="4">USDA</strain>
    </source>
</reference>
<dbReference type="eggNOG" id="ENOG502S194">
    <property type="taxonomic scope" value="Eukaryota"/>
</dbReference>
<dbReference type="HOGENOM" id="CLU_518081_0_0_1"/>
<keyword evidence="2" id="KW-1133">Transmembrane helix</keyword>
<dbReference type="EMBL" id="AAZO01007370">
    <property type="status" value="NOT_ANNOTATED_CDS"/>
    <property type="molecule type" value="Genomic_DNA"/>
</dbReference>
<proteinExistence type="predicted"/>
<dbReference type="CTD" id="8237016"/>
<evidence type="ECO:0000313" key="5">
    <source>
        <dbReference type="EnsemblMetazoa" id="PHUM603270-PA"/>
    </source>
</evidence>
<evidence type="ECO:0000313" key="6">
    <source>
        <dbReference type="Proteomes" id="UP000009046"/>
    </source>
</evidence>
<evidence type="ECO:0000256" key="2">
    <source>
        <dbReference type="SAM" id="Phobius"/>
    </source>
</evidence>
<dbReference type="GeneID" id="8237016"/>
<reference evidence="4" key="2">
    <citation type="submission" date="2007-04" db="EMBL/GenBank/DDBJ databases">
        <title>The genome of the human body louse.</title>
        <authorList>
            <consortium name="The Human Body Louse Genome Consortium"/>
            <person name="Kirkness E."/>
            <person name="Walenz B."/>
            <person name="Hass B."/>
            <person name="Bruggner R."/>
            <person name="Strausberg R."/>
        </authorList>
    </citation>
    <scope>NUCLEOTIDE SEQUENCE</scope>
    <source>
        <strain evidence="4">USDA</strain>
    </source>
</reference>
<accession>E0W3D1</accession>
<dbReference type="InParanoid" id="E0W3D1"/>
<organism>
    <name type="scientific">Pediculus humanus subsp. corporis</name>
    <name type="common">Body louse</name>
    <dbReference type="NCBI Taxonomy" id="121224"/>
    <lineage>
        <taxon>Eukaryota</taxon>
        <taxon>Metazoa</taxon>
        <taxon>Ecdysozoa</taxon>
        <taxon>Arthropoda</taxon>
        <taxon>Hexapoda</taxon>
        <taxon>Insecta</taxon>
        <taxon>Pterygota</taxon>
        <taxon>Neoptera</taxon>
        <taxon>Paraneoptera</taxon>
        <taxon>Psocodea</taxon>
        <taxon>Troctomorpha</taxon>
        <taxon>Phthiraptera</taxon>
        <taxon>Anoplura</taxon>
        <taxon>Pediculidae</taxon>
        <taxon>Pediculus</taxon>
    </lineage>
</organism>
<dbReference type="EMBL" id="DS235882">
    <property type="protein sequence ID" value="EEB20137.1"/>
    <property type="molecule type" value="Genomic_DNA"/>
</dbReference>
<dbReference type="OrthoDB" id="8185211at2759"/>
<dbReference type="RefSeq" id="XP_002432875.1">
    <property type="nucleotide sequence ID" value="XM_002432830.1"/>
</dbReference>
<evidence type="ECO:0000256" key="3">
    <source>
        <dbReference type="SAM" id="SignalP"/>
    </source>
</evidence>